<dbReference type="GO" id="GO:0046872">
    <property type="term" value="F:metal ion binding"/>
    <property type="evidence" value="ECO:0007669"/>
    <property type="project" value="UniProtKB-KW"/>
</dbReference>
<dbReference type="PIRSF" id="PIRSF006806">
    <property type="entry name" value="FTHF_cligase"/>
    <property type="match status" value="1"/>
</dbReference>
<keyword evidence="2 4" id="KW-0547">Nucleotide-binding</keyword>
<evidence type="ECO:0000256" key="4">
    <source>
        <dbReference type="PIRSR" id="PIRSR006806-1"/>
    </source>
</evidence>
<feature type="binding site" evidence="4">
    <location>
        <begin position="146"/>
        <end position="154"/>
    </location>
    <ligand>
        <name>ATP</name>
        <dbReference type="ChEBI" id="CHEBI:30616"/>
    </ligand>
</feature>
<evidence type="ECO:0000256" key="5">
    <source>
        <dbReference type="RuleBase" id="RU361279"/>
    </source>
</evidence>
<dbReference type="PANTHER" id="PTHR23407">
    <property type="entry name" value="ATPASE INHIBITOR/5-FORMYLTETRAHYDROFOLATE CYCLO-LIGASE"/>
    <property type="match status" value="1"/>
</dbReference>
<proteinExistence type="inferred from homology"/>
<dbReference type="NCBIfam" id="TIGR02727">
    <property type="entry name" value="MTHFS_bact"/>
    <property type="match status" value="1"/>
</dbReference>
<name>A0A432VTT0_9GAMM</name>
<comment type="catalytic activity">
    <reaction evidence="5">
        <text>(6S)-5-formyl-5,6,7,8-tetrahydrofolate + ATP = (6R)-5,10-methenyltetrahydrofolate + ADP + phosphate</text>
        <dbReference type="Rhea" id="RHEA:10488"/>
        <dbReference type="ChEBI" id="CHEBI:30616"/>
        <dbReference type="ChEBI" id="CHEBI:43474"/>
        <dbReference type="ChEBI" id="CHEBI:57455"/>
        <dbReference type="ChEBI" id="CHEBI:57457"/>
        <dbReference type="ChEBI" id="CHEBI:456216"/>
        <dbReference type="EC" id="6.3.3.2"/>
    </reaction>
</comment>
<keyword evidence="5" id="KW-0460">Magnesium</keyword>
<evidence type="ECO:0000256" key="2">
    <source>
        <dbReference type="ARBA" id="ARBA00022741"/>
    </source>
</evidence>
<dbReference type="InterPro" id="IPR024185">
    <property type="entry name" value="FTHF_cligase-like_sf"/>
</dbReference>
<keyword evidence="3 4" id="KW-0067">ATP-binding</keyword>
<dbReference type="AlphaFoldDB" id="A0A432VTT0"/>
<dbReference type="RefSeq" id="WP_126792739.1">
    <property type="nucleotide sequence ID" value="NZ_PIPI01000004.1"/>
</dbReference>
<dbReference type="GO" id="GO:0009396">
    <property type="term" value="P:folic acid-containing compound biosynthetic process"/>
    <property type="evidence" value="ECO:0007669"/>
    <property type="project" value="TreeGrafter"/>
</dbReference>
<protein>
    <recommendedName>
        <fullName evidence="5">5-formyltetrahydrofolate cyclo-ligase</fullName>
        <ecNumber evidence="5">6.3.3.2</ecNumber>
    </recommendedName>
</protein>
<dbReference type="GO" id="GO:0005524">
    <property type="term" value="F:ATP binding"/>
    <property type="evidence" value="ECO:0007669"/>
    <property type="project" value="UniProtKB-KW"/>
</dbReference>
<dbReference type="InterPro" id="IPR037171">
    <property type="entry name" value="NagB/RpiA_transferase-like"/>
</dbReference>
<accession>A0A432VTT0</accession>
<dbReference type="GO" id="GO:0035999">
    <property type="term" value="P:tetrahydrofolate interconversion"/>
    <property type="evidence" value="ECO:0007669"/>
    <property type="project" value="TreeGrafter"/>
</dbReference>
<dbReference type="SUPFAM" id="SSF100950">
    <property type="entry name" value="NagB/RpiA/CoA transferase-like"/>
    <property type="match status" value="1"/>
</dbReference>
<dbReference type="EC" id="6.3.3.2" evidence="5"/>
<comment type="cofactor">
    <cofactor evidence="5">
        <name>Mg(2+)</name>
        <dbReference type="ChEBI" id="CHEBI:18420"/>
    </cofactor>
</comment>
<feature type="binding site" evidence="4">
    <location>
        <begin position="15"/>
        <end position="19"/>
    </location>
    <ligand>
        <name>ATP</name>
        <dbReference type="ChEBI" id="CHEBI:30616"/>
    </ligand>
</feature>
<organism evidence="6 7">
    <name type="scientific">Aliidiomarina haloalkalitolerans</name>
    <dbReference type="NCBI Taxonomy" id="859059"/>
    <lineage>
        <taxon>Bacteria</taxon>
        <taxon>Pseudomonadati</taxon>
        <taxon>Pseudomonadota</taxon>
        <taxon>Gammaproteobacteria</taxon>
        <taxon>Alteromonadales</taxon>
        <taxon>Idiomarinaceae</taxon>
        <taxon>Aliidiomarina</taxon>
    </lineage>
</organism>
<gene>
    <name evidence="6" type="ORF">CWE06_07530</name>
</gene>
<evidence type="ECO:0000256" key="1">
    <source>
        <dbReference type="ARBA" id="ARBA00010638"/>
    </source>
</evidence>
<dbReference type="Gene3D" id="3.40.50.10420">
    <property type="entry name" value="NagB/RpiA/CoA transferase-like"/>
    <property type="match status" value="1"/>
</dbReference>
<dbReference type="InterPro" id="IPR002698">
    <property type="entry name" value="FTHF_cligase"/>
</dbReference>
<evidence type="ECO:0000313" key="6">
    <source>
        <dbReference type="EMBL" id="RUO19877.1"/>
    </source>
</evidence>
<evidence type="ECO:0000256" key="3">
    <source>
        <dbReference type="ARBA" id="ARBA00022840"/>
    </source>
</evidence>
<keyword evidence="5" id="KW-0479">Metal-binding</keyword>
<dbReference type="Pfam" id="PF01812">
    <property type="entry name" value="5-FTHF_cyc-lig"/>
    <property type="match status" value="1"/>
</dbReference>
<keyword evidence="7" id="KW-1185">Reference proteome</keyword>
<sequence>MPDPASNVNAEQATRQAFRQQLRLRRQALSQQEQKRASEQVSERLLDYITANSHQRIALFFANDGEINLVPLVNALWQQQRQTAAPILHPVCAGHLLFLAYHANSLMHENRFGIPEPVLRCDEVMPLSQLDLILTPLVGFDAAGNRLGMGGGFYDRTLSGWAQGRYPNLSVAGVAHDCQFVDTLPHAAWDVPLPTIITPSKTLSF</sequence>
<dbReference type="PANTHER" id="PTHR23407:SF1">
    <property type="entry name" value="5-FORMYLTETRAHYDROFOLATE CYCLO-LIGASE"/>
    <property type="match status" value="1"/>
</dbReference>
<dbReference type="GO" id="GO:0030272">
    <property type="term" value="F:5-formyltetrahydrofolate cyclo-ligase activity"/>
    <property type="evidence" value="ECO:0007669"/>
    <property type="project" value="UniProtKB-EC"/>
</dbReference>
<comment type="similarity">
    <text evidence="1 5">Belongs to the 5-formyltetrahydrofolate cyclo-ligase family.</text>
</comment>
<comment type="caution">
    <text evidence="6">The sequence shown here is derived from an EMBL/GenBank/DDBJ whole genome shotgun (WGS) entry which is preliminary data.</text>
</comment>
<keyword evidence="6" id="KW-0436">Ligase</keyword>
<reference evidence="6 7" key="1">
    <citation type="journal article" date="2011" name="Front. Microbiol.">
        <title>Genomic signatures of strain selection and enhancement in Bacillus atrophaeus var. globigii, a historical biowarfare simulant.</title>
        <authorList>
            <person name="Gibbons H.S."/>
            <person name="Broomall S.M."/>
            <person name="McNew L.A."/>
            <person name="Daligault H."/>
            <person name="Chapman C."/>
            <person name="Bruce D."/>
            <person name="Karavis M."/>
            <person name="Krepps M."/>
            <person name="McGregor P.A."/>
            <person name="Hong C."/>
            <person name="Park K.H."/>
            <person name="Akmal A."/>
            <person name="Feldman A."/>
            <person name="Lin J.S."/>
            <person name="Chang W.E."/>
            <person name="Higgs B.W."/>
            <person name="Demirev P."/>
            <person name="Lindquist J."/>
            <person name="Liem A."/>
            <person name="Fochler E."/>
            <person name="Read T.D."/>
            <person name="Tapia R."/>
            <person name="Johnson S."/>
            <person name="Bishop-Lilly K.A."/>
            <person name="Detter C."/>
            <person name="Han C."/>
            <person name="Sozhamannan S."/>
            <person name="Rosenzweig C.N."/>
            <person name="Skowronski E.W."/>
        </authorList>
    </citation>
    <scope>NUCLEOTIDE SEQUENCE [LARGE SCALE GENOMIC DNA]</scope>
    <source>
        <strain evidence="6 7">AK5</strain>
    </source>
</reference>
<dbReference type="EMBL" id="PIPI01000004">
    <property type="protein sequence ID" value="RUO19877.1"/>
    <property type="molecule type" value="Genomic_DNA"/>
</dbReference>
<dbReference type="Proteomes" id="UP000288212">
    <property type="component" value="Unassembled WGS sequence"/>
</dbReference>
<feature type="binding site" evidence="4">
    <location>
        <position position="66"/>
    </location>
    <ligand>
        <name>substrate</name>
    </ligand>
</feature>
<dbReference type="OrthoDB" id="9801938at2"/>
<evidence type="ECO:0000313" key="7">
    <source>
        <dbReference type="Proteomes" id="UP000288212"/>
    </source>
</evidence>